<evidence type="ECO:0000256" key="2">
    <source>
        <dbReference type="SAM" id="SignalP"/>
    </source>
</evidence>
<comment type="caution">
    <text evidence="3">The sequence shown here is derived from an EMBL/GenBank/DDBJ whole genome shotgun (WGS) entry which is preliminary data.</text>
</comment>
<protein>
    <recommendedName>
        <fullName evidence="5">RdlA protein</fullName>
    </recommendedName>
</protein>
<feature type="chain" id="PRO_5045201051" description="RdlA protein" evidence="2">
    <location>
        <begin position="26"/>
        <end position="151"/>
    </location>
</feature>
<dbReference type="InterPro" id="IPR047736">
    <property type="entry name" value="RdlA/B-like"/>
</dbReference>
<evidence type="ECO:0000256" key="1">
    <source>
        <dbReference type="SAM" id="MobiDB-lite"/>
    </source>
</evidence>
<accession>A0ABN3TIX2</accession>
<gene>
    <name evidence="3" type="ORF">GCM10010315_04560</name>
</gene>
<reference evidence="3 4" key="1">
    <citation type="journal article" date="2019" name="Int. J. Syst. Evol. Microbiol.">
        <title>The Global Catalogue of Microorganisms (GCM) 10K type strain sequencing project: providing services to taxonomists for standard genome sequencing and annotation.</title>
        <authorList>
            <consortium name="The Broad Institute Genomics Platform"/>
            <consortium name="The Broad Institute Genome Sequencing Center for Infectious Disease"/>
            <person name="Wu L."/>
            <person name="Ma J."/>
        </authorList>
    </citation>
    <scope>NUCLEOTIDE SEQUENCE [LARGE SCALE GENOMIC DNA]</scope>
    <source>
        <strain evidence="3 4">JCM 4542</strain>
    </source>
</reference>
<dbReference type="Proteomes" id="UP001500886">
    <property type="component" value="Unassembled WGS sequence"/>
</dbReference>
<evidence type="ECO:0000313" key="4">
    <source>
        <dbReference type="Proteomes" id="UP001500886"/>
    </source>
</evidence>
<sequence>MIKKFVATAVVAVSAVGGAAAPALAYGGTPAPGYGSGDGRNVWNANGATQMYGNTYTSGYMSPQMGLINGSFNKPCIAIGKLGAQSILGLINVGLQDIPILSSQQQQMCTENSTINDGDDPLSHILDDIPILSGNGSGNGEDDHRHGHHRH</sequence>
<feature type="region of interest" description="Disordered" evidence="1">
    <location>
        <begin position="129"/>
        <end position="151"/>
    </location>
</feature>
<evidence type="ECO:0000313" key="3">
    <source>
        <dbReference type="EMBL" id="GAA2708349.1"/>
    </source>
</evidence>
<keyword evidence="4" id="KW-1185">Reference proteome</keyword>
<evidence type="ECO:0008006" key="5">
    <source>
        <dbReference type="Google" id="ProtNLM"/>
    </source>
</evidence>
<name>A0ABN3TIX2_9ACTN</name>
<keyword evidence="2" id="KW-0732">Signal</keyword>
<proteinExistence type="predicted"/>
<feature type="signal peptide" evidence="2">
    <location>
        <begin position="1"/>
        <end position="25"/>
    </location>
</feature>
<dbReference type="NCBIfam" id="NF041022">
    <property type="entry name" value="rodlin_AB"/>
    <property type="match status" value="1"/>
</dbReference>
<dbReference type="RefSeq" id="WP_344432914.1">
    <property type="nucleotide sequence ID" value="NZ_BAAASL010000002.1"/>
</dbReference>
<organism evidence="3 4">
    <name type="scientific">Streptomyces luteosporeus</name>
    <dbReference type="NCBI Taxonomy" id="173856"/>
    <lineage>
        <taxon>Bacteria</taxon>
        <taxon>Bacillati</taxon>
        <taxon>Actinomycetota</taxon>
        <taxon>Actinomycetes</taxon>
        <taxon>Kitasatosporales</taxon>
        <taxon>Streptomycetaceae</taxon>
        <taxon>Streptomyces</taxon>
    </lineage>
</organism>
<dbReference type="EMBL" id="BAAASL010000002">
    <property type="protein sequence ID" value="GAA2708349.1"/>
    <property type="molecule type" value="Genomic_DNA"/>
</dbReference>
<dbReference type="Pfam" id="PF25848">
    <property type="entry name" value="Rodlin"/>
    <property type="match status" value="1"/>
</dbReference>